<gene>
    <name evidence="2" type="ORF">SAMN02745166_01364</name>
</gene>
<feature type="transmembrane region" description="Helical" evidence="1">
    <location>
        <begin position="12"/>
        <end position="33"/>
    </location>
</feature>
<proteinExistence type="predicted"/>
<keyword evidence="1" id="KW-0472">Membrane</keyword>
<dbReference type="AlphaFoldDB" id="A0A1T4XBU5"/>
<accession>A0A1T4XBU5</accession>
<feature type="transmembrane region" description="Helical" evidence="1">
    <location>
        <begin position="273"/>
        <end position="291"/>
    </location>
</feature>
<keyword evidence="3" id="KW-1185">Reference proteome</keyword>
<keyword evidence="1" id="KW-0812">Transmembrane</keyword>
<keyword evidence="1" id="KW-1133">Transmembrane helix</keyword>
<reference evidence="3" key="1">
    <citation type="submission" date="2017-02" db="EMBL/GenBank/DDBJ databases">
        <authorList>
            <person name="Varghese N."/>
            <person name="Submissions S."/>
        </authorList>
    </citation>
    <scope>NUCLEOTIDE SEQUENCE [LARGE SCALE GENOMIC DNA]</scope>
    <source>
        <strain evidence="3">ATCC 700200</strain>
    </source>
</reference>
<evidence type="ECO:0000256" key="1">
    <source>
        <dbReference type="SAM" id="Phobius"/>
    </source>
</evidence>
<dbReference type="EMBL" id="FUYE01000003">
    <property type="protein sequence ID" value="SKA86867.1"/>
    <property type="molecule type" value="Genomic_DNA"/>
</dbReference>
<organism evidence="2 3">
    <name type="scientific">Prosthecobacter debontii</name>
    <dbReference type="NCBI Taxonomy" id="48467"/>
    <lineage>
        <taxon>Bacteria</taxon>
        <taxon>Pseudomonadati</taxon>
        <taxon>Verrucomicrobiota</taxon>
        <taxon>Verrucomicrobiia</taxon>
        <taxon>Verrucomicrobiales</taxon>
        <taxon>Verrucomicrobiaceae</taxon>
        <taxon>Prosthecobacter</taxon>
    </lineage>
</organism>
<protein>
    <submittedName>
        <fullName evidence="2">Uncharacterized protein</fullName>
    </submittedName>
</protein>
<evidence type="ECO:0000313" key="2">
    <source>
        <dbReference type="EMBL" id="SKA86867.1"/>
    </source>
</evidence>
<name>A0A1T4XBU5_9BACT</name>
<dbReference type="RefSeq" id="WP_078812548.1">
    <property type="nucleotide sequence ID" value="NZ_FUYE01000003.1"/>
</dbReference>
<sequence>MKALSKRHSIGLLLVIVSSLAIAFYWTGVVPWIRGQSPEFATHLSPTGFWQSKQTHLKWGPWWHEDGTIVGAFGDKAWLERMMEWVADGTDLESCQSGHRDSSLAMITNHDPTEATSSDAWRQHWIQWWQANRDKSQEEWIQAGFREQGFEISLPPTEADWPALLQILGATAGPSPIPHRSAPDVLHPAHLRFNAYRWLRDSGFAPIQYLFDQPDLAFRPEIAAGVSGYANFEKGSREFFAPAPGRMAFAPEWTTGLLGHSRPPWLIMPSTQMLVGIILGAGLYAGCYLALHCRHRGSHQQKTPADAGV</sequence>
<evidence type="ECO:0000313" key="3">
    <source>
        <dbReference type="Proteomes" id="UP000190774"/>
    </source>
</evidence>
<dbReference type="Proteomes" id="UP000190774">
    <property type="component" value="Unassembled WGS sequence"/>
</dbReference>
<dbReference type="STRING" id="48467.SAMN02745166_01364"/>